<feature type="domain" description="FAD-binding FR-type" evidence="9">
    <location>
        <begin position="37"/>
        <end position="140"/>
    </location>
</feature>
<proteinExistence type="predicted"/>
<keyword evidence="7" id="KW-0408">Iron</keyword>
<dbReference type="InterPro" id="IPR017938">
    <property type="entry name" value="Riboflavin_synthase-like_b-brl"/>
</dbReference>
<dbReference type="Gene3D" id="3.40.50.80">
    <property type="entry name" value="Nucleotide-binding domain of ferredoxin-NADP reductase (FNR) module"/>
    <property type="match status" value="1"/>
</dbReference>
<dbReference type="Pfam" id="PF00175">
    <property type="entry name" value="NAD_binding_1"/>
    <property type="match status" value="1"/>
</dbReference>
<dbReference type="InterPro" id="IPR039261">
    <property type="entry name" value="FNR_nucleotide-bd"/>
</dbReference>
<keyword evidence="4" id="KW-0479">Metal-binding</keyword>
<name>A0AAU2UZW7_9ACTN</name>
<dbReference type="AlphaFoldDB" id="A0AAU2UZW7"/>
<dbReference type="PROSITE" id="PS51384">
    <property type="entry name" value="FAD_FR"/>
    <property type="match status" value="1"/>
</dbReference>
<keyword evidence="5" id="KW-0274">FAD</keyword>
<dbReference type="InterPro" id="IPR050415">
    <property type="entry name" value="MRET"/>
</dbReference>
<evidence type="ECO:0000256" key="5">
    <source>
        <dbReference type="ARBA" id="ARBA00022827"/>
    </source>
</evidence>
<protein>
    <submittedName>
        <fullName evidence="10">Ferredoxin reductase</fullName>
    </submittedName>
</protein>
<dbReference type="Gene3D" id="3.10.20.30">
    <property type="match status" value="1"/>
</dbReference>
<dbReference type="GO" id="GO:0046872">
    <property type="term" value="F:metal ion binding"/>
    <property type="evidence" value="ECO:0007669"/>
    <property type="project" value="UniProtKB-KW"/>
</dbReference>
<dbReference type="PANTHER" id="PTHR47354:SF6">
    <property type="entry name" value="NADH OXIDOREDUCTASE HCR"/>
    <property type="match status" value="1"/>
</dbReference>
<dbReference type="Pfam" id="PF00111">
    <property type="entry name" value="Fer2"/>
    <property type="match status" value="1"/>
</dbReference>
<dbReference type="CDD" id="cd06216">
    <property type="entry name" value="FNR_iron_sulfur_binding_2"/>
    <property type="match status" value="1"/>
</dbReference>
<dbReference type="InterPro" id="IPR001433">
    <property type="entry name" value="OxRdtase_FAD/NAD-bd"/>
</dbReference>
<keyword evidence="8" id="KW-0411">Iron-sulfur</keyword>
<dbReference type="InterPro" id="IPR036010">
    <property type="entry name" value="2Fe-2S_ferredoxin-like_sf"/>
</dbReference>
<dbReference type="InterPro" id="IPR008333">
    <property type="entry name" value="Cbr1-like_FAD-bd_dom"/>
</dbReference>
<evidence type="ECO:0000256" key="7">
    <source>
        <dbReference type="ARBA" id="ARBA00023004"/>
    </source>
</evidence>
<evidence type="ECO:0000256" key="2">
    <source>
        <dbReference type="ARBA" id="ARBA00022630"/>
    </source>
</evidence>
<organism evidence="10">
    <name type="scientific">Streptomyces sp. NBC_00003</name>
    <dbReference type="NCBI Taxonomy" id="2903608"/>
    <lineage>
        <taxon>Bacteria</taxon>
        <taxon>Bacillati</taxon>
        <taxon>Actinomycetota</taxon>
        <taxon>Actinomycetes</taxon>
        <taxon>Kitasatosporales</taxon>
        <taxon>Streptomycetaceae</taxon>
        <taxon>Streptomyces</taxon>
    </lineage>
</organism>
<dbReference type="CDD" id="cd00207">
    <property type="entry name" value="fer2"/>
    <property type="match status" value="1"/>
</dbReference>
<keyword evidence="2" id="KW-0285">Flavoprotein</keyword>
<dbReference type="SUPFAM" id="SSF63380">
    <property type="entry name" value="Riboflavin synthase domain-like"/>
    <property type="match status" value="1"/>
</dbReference>
<dbReference type="EMBL" id="CP108318">
    <property type="protein sequence ID" value="WTW60721.1"/>
    <property type="molecule type" value="Genomic_DNA"/>
</dbReference>
<accession>A0AAU2UZW7</accession>
<dbReference type="InterPro" id="IPR001041">
    <property type="entry name" value="2Fe-2S_ferredoxin-type"/>
</dbReference>
<dbReference type="SUPFAM" id="SSF52343">
    <property type="entry name" value="Ferredoxin reductase-like, C-terminal NADP-linked domain"/>
    <property type="match status" value="1"/>
</dbReference>
<dbReference type="GO" id="GO:0016491">
    <property type="term" value="F:oxidoreductase activity"/>
    <property type="evidence" value="ECO:0007669"/>
    <property type="project" value="UniProtKB-KW"/>
</dbReference>
<keyword evidence="6" id="KW-0560">Oxidoreductase</keyword>
<dbReference type="PRINTS" id="PR00409">
    <property type="entry name" value="PHDIOXRDTASE"/>
</dbReference>
<dbReference type="Gene3D" id="2.40.30.10">
    <property type="entry name" value="Translation factors"/>
    <property type="match status" value="1"/>
</dbReference>
<dbReference type="PANTHER" id="PTHR47354">
    <property type="entry name" value="NADH OXIDOREDUCTASE HCR"/>
    <property type="match status" value="1"/>
</dbReference>
<evidence type="ECO:0000256" key="1">
    <source>
        <dbReference type="ARBA" id="ARBA00001974"/>
    </source>
</evidence>
<dbReference type="Pfam" id="PF00970">
    <property type="entry name" value="FAD_binding_6"/>
    <property type="match status" value="1"/>
</dbReference>
<dbReference type="SUPFAM" id="SSF54292">
    <property type="entry name" value="2Fe-2S ferredoxin-like"/>
    <property type="match status" value="1"/>
</dbReference>
<dbReference type="GO" id="GO:0051537">
    <property type="term" value="F:2 iron, 2 sulfur cluster binding"/>
    <property type="evidence" value="ECO:0007669"/>
    <property type="project" value="UniProtKB-KW"/>
</dbReference>
<evidence type="ECO:0000259" key="9">
    <source>
        <dbReference type="PROSITE" id="PS51384"/>
    </source>
</evidence>
<evidence type="ECO:0000256" key="6">
    <source>
        <dbReference type="ARBA" id="ARBA00023002"/>
    </source>
</evidence>
<evidence type="ECO:0000256" key="3">
    <source>
        <dbReference type="ARBA" id="ARBA00022714"/>
    </source>
</evidence>
<evidence type="ECO:0000256" key="8">
    <source>
        <dbReference type="ARBA" id="ARBA00023014"/>
    </source>
</evidence>
<dbReference type="InterPro" id="IPR017927">
    <property type="entry name" value="FAD-bd_FR_type"/>
</dbReference>
<sequence length="362" mass="38840">MSQLPGPVGRLLDAARWLTSPLAPDDYLGLIDPLLDGRHPAGRVMAVHPETADAATLTIRPGRGWSGHRAGQYIPIGVEVDGVWHWRTYSLTSPPSPADGLLAITVKAAPGGRVSPRLAHRTPSGTLLRLGPAQGEFVLPDPLPPRLLMVTAGSGITPVMAMLRTLMGHQPPHPDVVLVHSAPSAADSIFGPELRAAHGKSTWLTYIEHHTRALGRITPEDVARLCPDWGERDTWVCGPQGLLDAIEDHWNRVRLGDRLHLERFRPAPFPQPGPTEAPGDRVLFTRTGVEAEADASTPLLAVGEAAGVPMAYGCRRGICFGCLTPLTYGRVRDLRTGELHDRTGQLIQTCVTAAAGPLALEV</sequence>
<keyword evidence="3" id="KW-0001">2Fe-2S</keyword>
<evidence type="ECO:0000256" key="4">
    <source>
        <dbReference type="ARBA" id="ARBA00022723"/>
    </source>
</evidence>
<evidence type="ECO:0000313" key="10">
    <source>
        <dbReference type="EMBL" id="WTW60721.1"/>
    </source>
</evidence>
<gene>
    <name evidence="10" type="ORF">OG549_08730</name>
</gene>
<dbReference type="InterPro" id="IPR012675">
    <property type="entry name" value="Beta-grasp_dom_sf"/>
</dbReference>
<comment type="cofactor">
    <cofactor evidence="1">
        <name>FAD</name>
        <dbReference type="ChEBI" id="CHEBI:57692"/>
    </cofactor>
</comment>
<reference evidence="10" key="1">
    <citation type="submission" date="2022-10" db="EMBL/GenBank/DDBJ databases">
        <title>The complete genomes of actinobacterial strains from the NBC collection.</title>
        <authorList>
            <person name="Joergensen T.S."/>
            <person name="Alvarez Arevalo M."/>
            <person name="Sterndorff E.B."/>
            <person name="Faurdal D."/>
            <person name="Vuksanovic O."/>
            <person name="Mourched A.-S."/>
            <person name="Charusanti P."/>
            <person name="Shaw S."/>
            <person name="Blin K."/>
            <person name="Weber T."/>
        </authorList>
    </citation>
    <scope>NUCLEOTIDE SEQUENCE</scope>
    <source>
        <strain evidence="10">NBC_00003</strain>
    </source>
</reference>